<gene>
    <name evidence="1" type="ORF">DPMN_137637</name>
</gene>
<evidence type="ECO:0000313" key="2">
    <source>
        <dbReference type="Proteomes" id="UP000828390"/>
    </source>
</evidence>
<protein>
    <submittedName>
        <fullName evidence="1">Uncharacterized protein</fullName>
    </submittedName>
</protein>
<keyword evidence="2" id="KW-1185">Reference proteome</keyword>
<accession>A0A9D4G5M5</accession>
<dbReference type="Proteomes" id="UP000828390">
    <property type="component" value="Unassembled WGS sequence"/>
</dbReference>
<comment type="caution">
    <text evidence="1">The sequence shown here is derived from an EMBL/GenBank/DDBJ whole genome shotgun (WGS) entry which is preliminary data.</text>
</comment>
<name>A0A9D4G5M5_DREPO</name>
<dbReference type="EMBL" id="JAIWYP010000006">
    <property type="protein sequence ID" value="KAH3809276.1"/>
    <property type="molecule type" value="Genomic_DNA"/>
</dbReference>
<reference evidence="1" key="2">
    <citation type="submission" date="2020-11" db="EMBL/GenBank/DDBJ databases">
        <authorList>
            <person name="McCartney M.A."/>
            <person name="Auch B."/>
            <person name="Kono T."/>
            <person name="Mallez S."/>
            <person name="Becker A."/>
            <person name="Gohl D.M."/>
            <person name="Silverstein K.A.T."/>
            <person name="Koren S."/>
            <person name="Bechman K.B."/>
            <person name="Herman A."/>
            <person name="Abrahante J.E."/>
            <person name="Garbe J."/>
        </authorList>
    </citation>
    <scope>NUCLEOTIDE SEQUENCE</scope>
    <source>
        <strain evidence="1">Duluth1</strain>
        <tissue evidence="1">Whole animal</tissue>
    </source>
</reference>
<proteinExistence type="predicted"/>
<organism evidence="1 2">
    <name type="scientific">Dreissena polymorpha</name>
    <name type="common">Zebra mussel</name>
    <name type="synonym">Mytilus polymorpha</name>
    <dbReference type="NCBI Taxonomy" id="45954"/>
    <lineage>
        <taxon>Eukaryota</taxon>
        <taxon>Metazoa</taxon>
        <taxon>Spiralia</taxon>
        <taxon>Lophotrochozoa</taxon>
        <taxon>Mollusca</taxon>
        <taxon>Bivalvia</taxon>
        <taxon>Autobranchia</taxon>
        <taxon>Heteroconchia</taxon>
        <taxon>Euheterodonta</taxon>
        <taxon>Imparidentia</taxon>
        <taxon>Neoheterodontei</taxon>
        <taxon>Myida</taxon>
        <taxon>Dreissenoidea</taxon>
        <taxon>Dreissenidae</taxon>
        <taxon>Dreissena</taxon>
    </lineage>
</organism>
<dbReference type="AlphaFoldDB" id="A0A9D4G5M5"/>
<reference evidence="1" key="1">
    <citation type="journal article" date="2019" name="bioRxiv">
        <title>The Genome of the Zebra Mussel, Dreissena polymorpha: A Resource for Invasive Species Research.</title>
        <authorList>
            <person name="McCartney M.A."/>
            <person name="Auch B."/>
            <person name="Kono T."/>
            <person name="Mallez S."/>
            <person name="Zhang Y."/>
            <person name="Obille A."/>
            <person name="Becker A."/>
            <person name="Abrahante J.E."/>
            <person name="Garbe J."/>
            <person name="Badalamenti J.P."/>
            <person name="Herman A."/>
            <person name="Mangelson H."/>
            <person name="Liachko I."/>
            <person name="Sullivan S."/>
            <person name="Sone E.D."/>
            <person name="Koren S."/>
            <person name="Silverstein K.A.T."/>
            <person name="Beckman K.B."/>
            <person name="Gohl D.M."/>
        </authorList>
    </citation>
    <scope>NUCLEOTIDE SEQUENCE</scope>
    <source>
        <strain evidence="1">Duluth1</strain>
        <tissue evidence="1">Whole animal</tissue>
    </source>
</reference>
<evidence type="ECO:0000313" key="1">
    <source>
        <dbReference type="EMBL" id="KAH3809276.1"/>
    </source>
</evidence>
<sequence length="75" mass="8263">MYSVSCKGPKITSLPTASTLDEWQTAEQQLTTLTLTEDAADCVQTSSTYNEFNVKYEPATKGIKQYIPIYFGSSA</sequence>